<keyword evidence="4" id="KW-1185">Reference proteome</keyword>
<organism evidence="3 4">
    <name type="scientific">Actinacidiphila epipremni</name>
    <dbReference type="NCBI Taxonomy" id="2053013"/>
    <lineage>
        <taxon>Bacteria</taxon>
        <taxon>Bacillati</taxon>
        <taxon>Actinomycetota</taxon>
        <taxon>Actinomycetes</taxon>
        <taxon>Kitasatosporales</taxon>
        <taxon>Streptomycetaceae</taxon>
        <taxon>Actinacidiphila</taxon>
    </lineage>
</organism>
<keyword evidence="2" id="KW-0812">Transmembrane</keyword>
<evidence type="ECO:0000256" key="2">
    <source>
        <dbReference type="SAM" id="Phobius"/>
    </source>
</evidence>
<name>A0ABX0ZX54_9ACTN</name>
<dbReference type="EMBL" id="JAATEJ010000019">
    <property type="protein sequence ID" value="NJP46171.1"/>
    <property type="molecule type" value="Genomic_DNA"/>
</dbReference>
<protein>
    <submittedName>
        <fullName evidence="3">Uncharacterized protein</fullName>
    </submittedName>
</protein>
<evidence type="ECO:0000313" key="4">
    <source>
        <dbReference type="Proteomes" id="UP000734511"/>
    </source>
</evidence>
<keyword evidence="2" id="KW-0472">Membrane</keyword>
<keyword evidence="2" id="KW-1133">Transmembrane helix</keyword>
<proteinExistence type="predicted"/>
<dbReference type="Proteomes" id="UP000734511">
    <property type="component" value="Unassembled WGS sequence"/>
</dbReference>
<evidence type="ECO:0000256" key="1">
    <source>
        <dbReference type="SAM" id="MobiDB-lite"/>
    </source>
</evidence>
<gene>
    <name evidence="3" type="ORF">HCN08_22590</name>
</gene>
<evidence type="ECO:0000313" key="3">
    <source>
        <dbReference type="EMBL" id="NJP46171.1"/>
    </source>
</evidence>
<reference evidence="3 4" key="1">
    <citation type="submission" date="2020-03" db="EMBL/GenBank/DDBJ databases">
        <title>WGS of actinomycetes isolated from Thailand.</title>
        <authorList>
            <person name="Thawai C."/>
        </authorList>
    </citation>
    <scope>NUCLEOTIDE SEQUENCE [LARGE SCALE GENOMIC DNA]</scope>
    <source>
        <strain evidence="3 4">PRB2-1</strain>
    </source>
</reference>
<feature type="transmembrane region" description="Helical" evidence="2">
    <location>
        <begin position="29"/>
        <end position="48"/>
    </location>
</feature>
<sequence>MSRARARRPPSGGVIPWTLSLPARLHIRWLVILVVTGAAMAAYAHVLLTAPPMPPSHPPHPPNPPAAASPAGVR</sequence>
<comment type="caution">
    <text evidence="3">The sequence shown here is derived from an EMBL/GenBank/DDBJ whole genome shotgun (WGS) entry which is preliminary data.</text>
</comment>
<feature type="region of interest" description="Disordered" evidence="1">
    <location>
        <begin position="51"/>
        <end position="74"/>
    </location>
</feature>
<dbReference type="RefSeq" id="WP_167985016.1">
    <property type="nucleotide sequence ID" value="NZ_JAATEJ010000019.1"/>
</dbReference>
<accession>A0ABX0ZX54</accession>
<feature type="compositionally biased region" description="Pro residues" evidence="1">
    <location>
        <begin position="51"/>
        <end position="67"/>
    </location>
</feature>